<proteinExistence type="predicted"/>
<dbReference type="OrthoDB" id="13135at10239"/>
<accession>A0A068A226</accession>
<dbReference type="GeneID" id="22276160"/>
<dbReference type="KEGG" id="vg:22276160"/>
<sequence>MSVKVIGDKALERELEKRFGIKEMVKVQDKALIAGAKVIVEEVKKQLKPSKDTGALINEVSFSKPEWINGKRTITVHWRGSKDRYKIVHLIEYGHVQKGTGKFIKPKAMGGVNRAIRQGQNKYFETLKRELKKL</sequence>
<reference evidence="1 2" key="1">
    <citation type="journal article" date="2014" name="Clin. Microbiol. Infect.">
        <title>Typing of Panton-Valentine leukocidin-encoding phages carried by methicillin-susceptible and methicillin-resistant Staphylococcus aureus from Italy.</title>
        <authorList>
            <person name="Sanchini A."/>
            <person name="Del Grosso M."/>
            <person name="Villa L."/>
            <person name="Ammendolia M.G."/>
            <person name="Superti F."/>
            <person name="Monaco M."/>
            <person name="Pantosti A."/>
        </authorList>
    </citation>
    <scope>NUCLEOTIDE SEQUENCE [LARGE SCALE GENOMIC DNA]</scope>
</reference>
<organism evidence="1 2">
    <name type="scientific">Staphylococcus phage phiSa119</name>
    <dbReference type="NCBI Taxonomy" id="1498220"/>
    <lineage>
        <taxon>Viruses</taxon>
        <taxon>Duplodnaviria</taxon>
        <taxon>Heunggongvirae</taxon>
        <taxon>Uroviricota</taxon>
        <taxon>Caudoviricetes</taxon>
        <taxon>Bronfenbrennervirinae</taxon>
        <taxon>Biseptimavirus</taxon>
        <taxon>Biseptimavirus P1105</taxon>
    </lineage>
</organism>
<evidence type="ECO:0000313" key="1">
    <source>
        <dbReference type="EMBL" id="AIA08810.1"/>
    </source>
</evidence>
<evidence type="ECO:0000313" key="2">
    <source>
        <dbReference type="Proteomes" id="UP000027380"/>
    </source>
</evidence>
<name>A0A068A226_9CAUD</name>
<dbReference type="RefSeq" id="YP_009103470.1">
    <property type="nucleotide sequence ID" value="NC_025460.1"/>
</dbReference>
<dbReference type="EMBL" id="KJ596420">
    <property type="protein sequence ID" value="AIA08810.1"/>
    <property type="molecule type" value="Genomic_DNA"/>
</dbReference>
<dbReference type="Proteomes" id="UP000027380">
    <property type="component" value="Segment"/>
</dbReference>
<protein>
    <submittedName>
        <fullName evidence="1">Uncharacterized protein</fullName>
    </submittedName>
</protein>